<gene>
    <name evidence="1" type="ORF">QCA50_009372</name>
</gene>
<reference evidence="1 2" key="1">
    <citation type="submission" date="2022-09" db="EMBL/GenBank/DDBJ databases">
        <authorList>
            <person name="Palmer J.M."/>
        </authorList>
    </citation>
    <scope>NUCLEOTIDE SEQUENCE [LARGE SCALE GENOMIC DNA]</scope>
    <source>
        <strain evidence="1 2">DSM 7382</strain>
    </source>
</reference>
<dbReference type="EMBL" id="JASBNA010000013">
    <property type="protein sequence ID" value="KAK7687495.1"/>
    <property type="molecule type" value="Genomic_DNA"/>
</dbReference>
<protein>
    <submittedName>
        <fullName evidence="1">Uncharacterized protein</fullName>
    </submittedName>
</protein>
<keyword evidence="2" id="KW-1185">Reference proteome</keyword>
<organism evidence="1 2">
    <name type="scientific">Cerrena zonata</name>
    <dbReference type="NCBI Taxonomy" id="2478898"/>
    <lineage>
        <taxon>Eukaryota</taxon>
        <taxon>Fungi</taxon>
        <taxon>Dikarya</taxon>
        <taxon>Basidiomycota</taxon>
        <taxon>Agaricomycotina</taxon>
        <taxon>Agaricomycetes</taxon>
        <taxon>Polyporales</taxon>
        <taxon>Cerrenaceae</taxon>
        <taxon>Cerrena</taxon>
    </lineage>
</organism>
<comment type="caution">
    <text evidence="1">The sequence shown here is derived from an EMBL/GenBank/DDBJ whole genome shotgun (WGS) entry which is preliminary data.</text>
</comment>
<evidence type="ECO:0000313" key="2">
    <source>
        <dbReference type="Proteomes" id="UP001385951"/>
    </source>
</evidence>
<proteinExistence type="predicted"/>
<name>A0AAW0G1X3_9APHY</name>
<evidence type="ECO:0000313" key="1">
    <source>
        <dbReference type="EMBL" id="KAK7687495.1"/>
    </source>
</evidence>
<sequence length="93" mass="10386">MRLRGSSKFIPSSAISQMLWFYCIQFFKSWADADDTKKSDPPSADETCEDSCSDPGVYDFLSSSGNASRDLVNPESGTPIVEIHENFQIQLEI</sequence>
<accession>A0AAW0G1X3</accession>
<dbReference type="Proteomes" id="UP001385951">
    <property type="component" value="Unassembled WGS sequence"/>
</dbReference>
<dbReference type="AlphaFoldDB" id="A0AAW0G1X3"/>